<evidence type="ECO:0000313" key="6">
    <source>
        <dbReference type="Proteomes" id="UP000245021"/>
    </source>
</evidence>
<dbReference type="AlphaFoldDB" id="A0A2R5HDU0"/>
<dbReference type="EMBL" id="BFFO01000001">
    <property type="protein sequence ID" value="GBG95976.1"/>
    <property type="molecule type" value="Genomic_DNA"/>
</dbReference>
<keyword evidence="1" id="KW-0813">Transport</keyword>
<dbReference type="InterPro" id="IPR051782">
    <property type="entry name" value="ABC_Transporter_VariousFunc"/>
</dbReference>
<dbReference type="OrthoDB" id="9776369at2"/>
<dbReference type="PANTHER" id="PTHR42939">
    <property type="entry name" value="ABC TRANSPORTER ATP-BINDING PROTEIN ALBC-RELATED"/>
    <property type="match status" value="1"/>
</dbReference>
<protein>
    <submittedName>
        <fullName evidence="5">Amino acid ABC transporter ATP-binding protein</fullName>
    </submittedName>
</protein>
<dbReference type="Gene3D" id="3.40.50.300">
    <property type="entry name" value="P-loop containing nucleotide triphosphate hydrolases"/>
    <property type="match status" value="1"/>
</dbReference>
<keyword evidence="6" id="KW-1185">Reference proteome</keyword>
<dbReference type="InterPro" id="IPR027417">
    <property type="entry name" value="P-loop_NTPase"/>
</dbReference>
<dbReference type="PANTHER" id="PTHR42939:SF1">
    <property type="entry name" value="ABC TRANSPORTER ATP-BINDING PROTEIN ALBC-RELATED"/>
    <property type="match status" value="1"/>
</dbReference>
<dbReference type="GO" id="GO:0005524">
    <property type="term" value="F:ATP binding"/>
    <property type="evidence" value="ECO:0007669"/>
    <property type="project" value="UniProtKB-KW"/>
</dbReference>
<evidence type="ECO:0000313" key="5">
    <source>
        <dbReference type="EMBL" id="GBG95976.1"/>
    </source>
</evidence>
<proteinExistence type="predicted"/>
<evidence type="ECO:0000259" key="4">
    <source>
        <dbReference type="Pfam" id="PF00005"/>
    </source>
</evidence>
<keyword evidence="3 5" id="KW-0067">ATP-binding</keyword>
<dbReference type="GO" id="GO:0016887">
    <property type="term" value="F:ATP hydrolysis activity"/>
    <property type="evidence" value="ECO:0007669"/>
    <property type="project" value="InterPro"/>
</dbReference>
<evidence type="ECO:0000256" key="1">
    <source>
        <dbReference type="ARBA" id="ARBA00022448"/>
    </source>
</evidence>
<dbReference type="Proteomes" id="UP000245021">
    <property type="component" value="Unassembled WGS sequence"/>
</dbReference>
<organism evidence="5 6">
    <name type="scientific">Lactococcus termiticola</name>
    <dbReference type="NCBI Taxonomy" id="2169526"/>
    <lineage>
        <taxon>Bacteria</taxon>
        <taxon>Bacillati</taxon>
        <taxon>Bacillota</taxon>
        <taxon>Bacilli</taxon>
        <taxon>Lactobacillales</taxon>
        <taxon>Streptococcaceae</taxon>
        <taxon>Lactococcus</taxon>
    </lineage>
</organism>
<sequence length="198" mass="22554">MIEIKKLVKEINGKPFLKVNHFIFENKIYQLQGENASGKSLLANILAGVDHRISGQVIHNPSKHRILFLSHEGIGFPFLSIEENIRLAAKLIKSELSDDYSELFSNPDHLQVPYSESSLGTKQKVGLALLYAEVPYSLVIIDESFISVDKRAKQLIENRLLIMKESCIILISHENFSSYFQEQINILNINDFKEDIIV</sequence>
<reference evidence="5 6" key="1">
    <citation type="journal article" date="2018" name="Genome Announc.">
        <title>Draft Genome Sequence of Lactococcus sp. Strain NtB2 (JCM 32569), Isolated from the Gut of the Higher Termite Nasutitermes takasagoensis.</title>
        <authorList>
            <person name="Noda S."/>
            <person name="Aihara C."/>
            <person name="Yuki M."/>
            <person name="Ohkuma M."/>
        </authorList>
    </citation>
    <scope>NUCLEOTIDE SEQUENCE [LARGE SCALE GENOMIC DNA]</scope>
    <source>
        <strain evidence="5 6">NtB2</strain>
    </source>
</reference>
<dbReference type="Pfam" id="PF00005">
    <property type="entry name" value="ABC_tran"/>
    <property type="match status" value="1"/>
</dbReference>
<dbReference type="InterPro" id="IPR003439">
    <property type="entry name" value="ABC_transporter-like_ATP-bd"/>
</dbReference>
<evidence type="ECO:0000256" key="2">
    <source>
        <dbReference type="ARBA" id="ARBA00022741"/>
    </source>
</evidence>
<accession>A0A2R5HDU0</accession>
<feature type="domain" description="ABC transporter" evidence="4">
    <location>
        <begin position="20"/>
        <end position="144"/>
    </location>
</feature>
<comment type="caution">
    <text evidence="5">The sequence shown here is derived from an EMBL/GenBank/DDBJ whole genome shotgun (WGS) entry which is preliminary data.</text>
</comment>
<keyword evidence="2" id="KW-0547">Nucleotide-binding</keyword>
<evidence type="ECO:0000256" key="3">
    <source>
        <dbReference type="ARBA" id="ARBA00022840"/>
    </source>
</evidence>
<gene>
    <name evidence="5" type="ORF">NtB2_00078</name>
</gene>
<name>A0A2R5HDU0_9LACT</name>
<dbReference type="SUPFAM" id="SSF52540">
    <property type="entry name" value="P-loop containing nucleoside triphosphate hydrolases"/>
    <property type="match status" value="1"/>
</dbReference>
<dbReference type="RefSeq" id="WP_109244971.1">
    <property type="nucleotide sequence ID" value="NZ_BFFO01000001.1"/>
</dbReference>